<keyword evidence="2" id="KW-1185">Reference proteome</keyword>
<proteinExistence type="predicted"/>
<dbReference type="Proteomes" id="UP000077266">
    <property type="component" value="Unassembled WGS sequence"/>
</dbReference>
<gene>
    <name evidence="1" type="ORF">EXIGLDRAFT_777465</name>
</gene>
<evidence type="ECO:0000313" key="1">
    <source>
        <dbReference type="EMBL" id="KZV83549.1"/>
    </source>
</evidence>
<reference evidence="1 2" key="1">
    <citation type="journal article" date="2016" name="Mol. Biol. Evol.">
        <title>Comparative Genomics of Early-Diverging Mushroom-Forming Fungi Provides Insights into the Origins of Lignocellulose Decay Capabilities.</title>
        <authorList>
            <person name="Nagy L.G."/>
            <person name="Riley R."/>
            <person name="Tritt A."/>
            <person name="Adam C."/>
            <person name="Daum C."/>
            <person name="Floudas D."/>
            <person name="Sun H."/>
            <person name="Yadav J.S."/>
            <person name="Pangilinan J."/>
            <person name="Larsson K.H."/>
            <person name="Matsuura K."/>
            <person name="Barry K."/>
            <person name="Labutti K."/>
            <person name="Kuo R."/>
            <person name="Ohm R.A."/>
            <person name="Bhattacharya S.S."/>
            <person name="Shirouzu T."/>
            <person name="Yoshinaga Y."/>
            <person name="Martin F.M."/>
            <person name="Grigoriev I.V."/>
            <person name="Hibbett D.S."/>
        </authorList>
    </citation>
    <scope>NUCLEOTIDE SEQUENCE [LARGE SCALE GENOMIC DNA]</scope>
    <source>
        <strain evidence="1 2">HHB12029</strain>
    </source>
</reference>
<dbReference type="EMBL" id="KV426266">
    <property type="protein sequence ID" value="KZV83549.1"/>
    <property type="molecule type" value="Genomic_DNA"/>
</dbReference>
<dbReference type="InParanoid" id="A0A165ZKH2"/>
<name>A0A165ZKH2_EXIGL</name>
<accession>A0A165ZKH2</accession>
<dbReference type="AlphaFoldDB" id="A0A165ZKH2"/>
<sequence>MVGQGRAYGLRQIRDAACPLFGTRSLSPHHSRLPSRLASSLPSAPVHEPRWPQLDVALELESSTKVVSDASETTYLLRVNYPPSSLEFSTPSPRRYWRHSALCSIYALVDNRQFARARQDCIDSTVEPNALAFPSPRLATSPALAVFNISSSRSGRYEHDSAIPSYYARPELLTHLHGHLTFCIRTRQRPDSSPPRSQMARYRTNLHRLGNKRNSVRSVYRGIKKTCTYRMMCTLASRAIQLIDSEFHGRFAIDDVPIQAALAVYAGE</sequence>
<organism evidence="1 2">
    <name type="scientific">Exidia glandulosa HHB12029</name>
    <dbReference type="NCBI Taxonomy" id="1314781"/>
    <lineage>
        <taxon>Eukaryota</taxon>
        <taxon>Fungi</taxon>
        <taxon>Dikarya</taxon>
        <taxon>Basidiomycota</taxon>
        <taxon>Agaricomycotina</taxon>
        <taxon>Agaricomycetes</taxon>
        <taxon>Auriculariales</taxon>
        <taxon>Exidiaceae</taxon>
        <taxon>Exidia</taxon>
    </lineage>
</organism>
<protein>
    <submittedName>
        <fullName evidence="1">Uncharacterized protein</fullName>
    </submittedName>
</protein>
<evidence type="ECO:0000313" key="2">
    <source>
        <dbReference type="Proteomes" id="UP000077266"/>
    </source>
</evidence>